<evidence type="ECO:0000256" key="4">
    <source>
        <dbReference type="SAM" id="MobiDB-lite"/>
    </source>
</evidence>
<dbReference type="InterPro" id="IPR003891">
    <property type="entry name" value="Initiation_fac_eIF4g_MI"/>
</dbReference>
<evidence type="ECO:0000256" key="1">
    <source>
        <dbReference type="ARBA" id="ARBA00004604"/>
    </source>
</evidence>
<comment type="caution">
    <text evidence="6">The sequence shown here is derived from an EMBL/GenBank/DDBJ whole genome shotgun (WGS) entry which is preliminary data.</text>
</comment>
<dbReference type="InterPro" id="IPR016024">
    <property type="entry name" value="ARM-type_fold"/>
</dbReference>
<feature type="domain" description="MI" evidence="5">
    <location>
        <begin position="802"/>
        <end position="981"/>
    </location>
</feature>
<keyword evidence="7" id="KW-1185">Reference proteome</keyword>
<feature type="region of interest" description="Disordered" evidence="4">
    <location>
        <begin position="486"/>
        <end position="509"/>
    </location>
</feature>
<dbReference type="PANTHER" id="PTHR18034">
    <property type="entry name" value="CELL CYCLE CONTROL PROTEIN CWF22-RELATED"/>
    <property type="match status" value="1"/>
</dbReference>
<evidence type="ECO:0000259" key="5">
    <source>
        <dbReference type="PROSITE" id="PS51366"/>
    </source>
</evidence>
<dbReference type="GO" id="GO:0042274">
    <property type="term" value="P:ribosomal small subunit biogenesis"/>
    <property type="evidence" value="ECO:0007669"/>
    <property type="project" value="TreeGrafter"/>
</dbReference>
<reference evidence="6" key="1">
    <citation type="journal article" date="2023" name="PhytoFront">
        <title>Draft Genome Resources of Seven Strains of Tilletia horrida, Causal Agent of Kernel Smut of Rice.</title>
        <authorList>
            <person name="Khanal S."/>
            <person name="Antony Babu S."/>
            <person name="Zhou X.G."/>
        </authorList>
    </citation>
    <scope>NUCLEOTIDE SEQUENCE</scope>
    <source>
        <strain evidence="6">TX6</strain>
    </source>
</reference>
<dbReference type="EMBL" id="JAPDMZ010000164">
    <property type="protein sequence ID" value="KAK0547361.1"/>
    <property type="molecule type" value="Genomic_DNA"/>
</dbReference>
<comment type="similarity">
    <text evidence="2">Belongs to the CWC22 family.</text>
</comment>
<name>A0AAN6JQE3_9BASI</name>
<evidence type="ECO:0000256" key="3">
    <source>
        <dbReference type="ARBA" id="ARBA00023242"/>
    </source>
</evidence>
<feature type="compositionally biased region" description="Low complexity" evidence="4">
    <location>
        <begin position="341"/>
        <end position="352"/>
    </location>
</feature>
<dbReference type="GO" id="GO:0005730">
    <property type="term" value="C:nucleolus"/>
    <property type="evidence" value="ECO:0007669"/>
    <property type="project" value="UniProtKB-SubCell"/>
</dbReference>
<feature type="compositionally biased region" description="Acidic residues" evidence="4">
    <location>
        <begin position="264"/>
        <end position="323"/>
    </location>
</feature>
<dbReference type="SUPFAM" id="SSF48371">
    <property type="entry name" value="ARM repeat"/>
    <property type="match status" value="1"/>
</dbReference>
<dbReference type="Proteomes" id="UP001176517">
    <property type="component" value="Unassembled WGS sequence"/>
</dbReference>
<dbReference type="PROSITE" id="PS51366">
    <property type="entry name" value="MI"/>
    <property type="match status" value="1"/>
</dbReference>
<evidence type="ECO:0000256" key="2">
    <source>
        <dbReference type="ARBA" id="ARBA00006856"/>
    </source>
</evidence>
<comment type="subcellular location">
    <subcellularLocation>
        <location evidence="1">Nucleus</location>
        <location evidence="1">Nucleolus</location>
    </subcellularLocation>
</comment>
<proteinExistence type="inferred from homology"/>
<dbReference type="Gene3D" id="1.25.40.180">
    <property type="match status" value="1"/>
</dbReference>
<keyword evidence="3" id="KW-0539">Nucleus</keyword>
<gene>
    <name evidence="6" type="primary">SGD1</name>
    <name evidence="6" type="ORF">OC846_004902</name>
</gene>
<evidence type="ECO:0000313" key="7">
    <source>
        <dbReference type="Proteomes" id="UP001176517"/>
    </source>
</evidence>
<feature type="compositionally biased region" description="Polar residues" evidence="4">
    <location>
        <begin position="492"/>
        <end position="505"/>
    </location>
</feature>
<feature type="region of interest" description="Disordered" evidence="4">
    <location>
        <begin position="740"/>
        <end position="781"/>
    </location>
</feature>
<dbReference type="GO" id="GO:0003723">
    <property type="term" value="F:RNA binding"/>
    <property type="evidence" value="ECO:0007669"/>
    <property type="project" value="InterPro"/>
</dbReference>
<dbReference type="AlphaFoldDB" id="A0AAN6JQE3"/>
<protein>
    <submittedName>
        <fullName evidence="6">Suppressor of glycerol defect</fullName>
    </submittedName>
</protein>
<dbReference type="Pfam" id="PF02847">
    <property type="entry name" value="MA3"/>
    <property type="match status" value="1"/>
</dbReference>
<feature type="compositionally biased region" description="Gly residues" evidence="4">
    <location>
        <begin position="1"/>
        <end position="26"/>
    </location>
</feature>
<dbReference type="SMART" id="SM00543">
    <property type="entry name" value="MIF4G"/>
    <property type="match status" value="1"/>
</dbReference>
<sequence length="1100" mass="116588">MFRGRGGSNGRGRGQGTGGRGRGGGYAHAHDTTSLPAALRKELGIEDPADSSRFSGRGRGRGQSRGGHPTSVIGRKQARKDARNSGKKPPSATSNPHKRAREDAPASAAAAQAVLPSTLPPAKKAKVAAPTPDPKLSNKAEGKKKATSTQEDNANFESKTTQRKHVDAKTQTPLERLLAAQSSSGSSSGSTGRVRGPADAASVPKRKKRSRMTQAEKDEEDEIAWLEAHLGASKASGEDGDEDGLDGLIQDLDRYQTGMFDAESSGDDEDEDEDSSEAEMEEIELEDEDSESEMEEGLDGVDSEDVDEDDEDDEQDESDDEGAEAEHEHSHAPAASNPIGTSTAPDASASSSGKYIPPALRKLAASQASSSASLDAKPTTTAAVVDPKLQRTLNGLLNRLSSANLDNILADILAAYNSYPRAIVTQTLVRLVLETVALQPNLVDSIVIMYAALFASLGRSVGVEFGAEATQVLMGRLVHAHAQIRRRQRRASGSSDDVTVANPGTSDDDSAGRECMNLAVLLGHTYNLHLVAAPLIYDIVRLCLREPVAVRAGRDLQAVHLQSAAHQAAIGTAKEQAGEIDQDDSSEMCEIDVEVLLKLVKACGAQMRSDDPSALRDIVALTQERVSSSSSSSTTSSNTNANLGSRARFMLEALTELQKSRPKSKGHHAMGADGTVAVEALARYKKYIAGMVKRPERLLRSSAAAGVSATDEPLLQIRLRDLADSTKKGRWWLVGAAWTGHGDEEEEEGPGEGVTAKRKLTKDGKGQSQNEGGSGSGSKVSTSAQAEAGLLALAREHGMNTDARRSVFVTLMSSEDFVDASQRLLGLGLNEVQRREVVRVLLHCLGSEPIYNPYYVLVGQQLASESGAPAGGGSSLALSTTSNVISTRVTLQYCLWDYFREIGEKEVGGASMIASDTNGDGDEDEFLGFGDGDDAFGGAGGGDDEGGLTGVNRKMIHLARAYGWWIAKGALNLNMLRTVNFAGLKKRGRAFAQLLLCHVLLSIQAKSPTKTLGIKFQPDKAASRYRSVVEQILVRGTAGNLELARGLLIFVKRHLRPGDLGQILGGDAGTKGSGTRQALEWAVGVTVEVLEVGIQVAGQV</sequence>
<feature type="compositionally biased region" description="Polar residues" evidence="4">
    <location>
        <begin position="147"/>
        <end position="159"/>
    </location>
</feature>
<feature type="region of interest" description="Disordered" evidence="4">
    <location>
        <begin position="1"/>
        <end position="354"/>
    </location>
</feature>
<organism evidence="6 7">
    <name type="scientific">Tilletia horrida</name>
    <dbReference type="NCBI Taxonomy" id="155126"/>
    <lineage>
        <taxon>Eukaryota</taxon>
        <taxon>Fungi</taxon>
        <taxon>Dikarya</taxon>
        <taxon>Basidiomycota</taxon>
        <taxon>Ustilaginomycotina</taxon>
        <taxon>Exobasidiomycetes</taxon>
        <taxon>Tilletiales</taxon>
        <taxon>Tilletiaceae</taxon>
        <taxon>Tilletia</taxon>
    </lineage>
</organism>
<evidence type="ECO:0000313" key="6">
    <source>
        <dbReference type="EMBL" id="KAK0547361.1"/>
    </source>
</evidence>
<dbReference type="InterPro" id="IPR050781">
    <property type="entry name" value="CWC22_splicing_factor"/>
</dbReference>
<accession>A0AAN6JQE3</accession>
<dbReference type="Pfam" id="PF02854">
    <property type="entry name" value="MIF4G"/>
    <property type="match status" value="1"/>
</dbReference>
<dbReference type="PANTHER" id="PTHR18034:SF4">
    <property type="entry name" value="NUCLEOLAR MIF4G DOMAIN-CONTAINING PROTEIN 1"/>
    <property type="match status" value="1"/>
</dbReference>
<dbReference type="InterPro" id="IPR003890">
    <property type="entry name" value="MIF4G-like_typ-3"/>
</dbReference>